<dbReference type="BioCyc" id="SESP1179773:BN6_RS39260-MONOMER"/>
<dbReference type="Gene3D" id="3.30.1330.40">
    <property type="entry name" value="RutC-like"/>
    <property type="match status" value="1"/>
</dbReference>
<keyword evidence="2" id="KW-1185">Reference proteome</keyword>
<protein>
    <submittedName>
        <fullName evidence="1">Uncharacterized protein</fullName>
    </submittedName>
</protein>
<dbReference type="KEGG" id="sesp:BN6_81110"/>
<dbReference type="CDD" id="cd00448">
    <property type="entry name" value="YjgF_YER057c_UK114_family"/>
    <property type="match status" value="1"/>
</dbReference>
<dbReference type="Proteomes" id="UP000006281">
    <property type="component" value="Chromosome"/>
</dbReference>
<reference evidence="1 2" key="1">
    <citation type="journal article" date="2012" name="BMC Genomics">
        <title>Complete genome sequence of Saccharothrix espanaensis DSM 44229T and comparison to the other completely sequenced Pseudonocardiaceae.</title>
        <authorList>
            <person name="Strobel T."/>
            <person name="Al-Dilaimi A."/>
            <person name="Blom J."/>
            <person name="Gessner A."/>
            <person name="Kalinowski J."/>
            <person name="Luzhetska M."/>
            <person name="Puhler A."/>
            <person name="Szczepanowski R."/>
            <person name="Bechthold A."/>
            <person name="Ruckert C."/>
        </authorList>
    </citation>
    <scope>NUCLEOTIDE SEQUENCE [LARGE SCALE GENOMIC DNA]</scope>
    <source>
        <strain evidence="2">ATCC 51144 / DSM 44229 / JCM 9112 / NBRC 15066 / NRRL 15764</strain>
    </source>
</reference>
<dbReference type="STRING" id="1179773.BN6_81110"/>
<dbReference type="InterPro" id="IPR035959">
    <property type="entry name" value="RutC-like_sf"/>
</dbReference>
<dbReference type="AlphaFoldDB" id="K0KEX6"/>
<name>K0KEX6_SACES</name>
<dbReference type="HOGENOM" id="CLU_100715_4_2_11"/>
<proteinExistence type="predicted"/>
<dbReference type="PATRIC" id="fig|1179773.3.peg.8186"/>
<dbReference type="SUPFAM" id="SSF55298">
    <property type="entry name" value="YjgF-like"/>
    <property type="match status" value="1"/>
</dbReference>
<dbReference type="RefSeq" id="WP_015105436.1">
    <property type="nucleotide sequence ID" value="NC_019673.1"/>
</dbReference>
<organism evidence="1 2">
    <name type="scientific">Saccharothrix espanaensis (strain ATCC 51144 / DSM 44229 / JCM 9112 / NBRC 15066 / NRRL 15764)</name>
    <dbReference type="NCBI Taxonomy" id="1179773"/>
    <lineage>
        <taxon>Bacteria</taxon>
        <taxon>Bacillati</taxon>
        <taxon>Actinomycetota</taxon>
        <taxon>Actinomycetes</taxon>
        <taxon>Pseudonocardiales</taxon>
        <taxon>Pseudonocardiaceae</taxon>
        <taxon>Saccharothrix</taxon>
    </lineage>
</organism>
<dbReference type="EMBL" id="HE804045">
    <property type="protein sequence ID" value="CCH35329.1"/>
    <property type="molecule type" value="Genomic_DNA"/>
</dbReference>
<dbReference type="OrthoDB" id="9815126at2"/>
<dbReference type="eggNOG" id="COG0251">
    <property type="taxonomic scope" value="Bacteria"/>
</dbReference>
<dbReference type="Pfam" id="PF01042">
    <property type="entry name" value="Ribonuc_L-PSP"/>
    <property type="match status" value="1"/>
</dbReference>
<dbReference type="PANTHER" id="PTHR43857:SF1">
    <property type="entry name" value="YJGH FAMILY PROTEIN"/>
    <property type="match status" value="1"/>
</dbReference>
<dbReference type="InterPro" id="IPR006175">
    <property type="entry name" value="YjgF/YER057c/UK114"/>
</dbReference>
<evidence type="ECO:0000313" key="2">
    <source>
        <dbReference type="Proteomes" id="UP000006281"/>
    </source>
</evidence>
<dbReference type="PANTHER" id="PTHR43857">
    <property type="entry name" value="BLR7761 PROTEIN"/>
    <property type="match status" value="1"/>
</dbReference>
<sequence length="131" mass="13374">MSTVTHLTPPTLHTNPAFTQAVKVEGPGTLLFIGGQNGVDAEGSVVGDDAGAQSARALDNVRLAVEAAGGTLADVIKLTILITDRSAIGPGFGAFQRLWGDRPNPPAITVQIVSGLANPAYLVEVEAVAAF</sequence>
<accession>K0KEX6</accession>
<gene>
    <name evidence="1" type="ordered locus">BN6_81110</name>
</gene>
<evidence type="ECO:0000313" key="1">
    <source>
        <dbReference type="EMBL" id="CCH35329.1"/>
    </source>
</evidence>